<comment type="similarity">
    <text evidence="6">Belongs to the inorganic carbon transporter (TC 9.A.2) DabA family.</text>
</comment>
<evidence type="ECO:0000256" key="3">
    <source>
        <dbReference type="ARBA" id="ARBA00022723"/>
    </source>
</evidence>
<gene>
    <name evidence="6" type="primary">dabA</name>
    <name evidence="8" type="ORF">LOC68_10010</name>
</gene>
<keyword evidence="3 6" id="KW-0479">Metal-binding</keyword>
<dbReference type="InterPro" id="IPR018752">
    <property type="entry name" value="DabA"/>
</dbReference>
<keyword evidence="4 6" id="KW-0862">Zinc</keyword>
<dbReference type="Pfam" id="PF10070">
    <property type="entry name" value="DabA"/>
    <property type="match status" value="1"/>
</dbReference>
<keyword evidence="1 6" id="KW-0813">Transport</keyword>
<evidence type="ECO:0000313" key="9">
    <source>
        <dbReference type="Proteomes" id="UP001139103"/>
    </source>
</evidence>
<evidence type="ECO:0000256" key="5">
    <source>
        <dbReference type="ARBA" id="ARBA00023136"/>
    </source>
</evidence>
<evidence type="ECO:0000256" key="4">
    <source>
        <dbReference type="ARBA" id="ARBA00022833"/>
    </source>
</evidence>
<dbReference type="PANTHER" id="PTHR38344:SF1">
    <property type="entry name" value="INORGANIC CARBON TRANSPORTER SUBUNIT DABA-RELATED"/>
    <property type="match status" value="1"/>
</dbReference>
<dbReference type="EMBL" id="JAJKFT010000004">
    <property type="protein sequence ID" value="MCC9628733.1"/>
    <property type="molecule type" value="Genomic_DNA"/>
</dbReference>
<dbReference type="Proteomes" id="UP001139103">
    <property type="component" value="Unassembled WGS sequence"/>
</dbReference>
<comment type="cofactor">
    <cofactor evidence="6">
        <name>Zn(2+)</name>
        <dbReference type="ChEBI" id="CHEBI:29105"/>
    </cofactor>
</comment>
<keyword evidence="5 6" id="KW-0472">Membrane</keyword>
<evidence type="ECO:0000313" key="8">
    <source>
        <dbReference type="EMBL" id="MCC9628733.1"/>
    </source>
</evidence>
<feature type="binding site" evidence="6">
    <location>
        <position position="719"/>
    </location>
    <ligand>
        <name>Zn(2+)</name>
        <dbReference type="ChEBI" id="CHEBI:29105"/>
    </ligand>
</feature>
<protein>
    <recommendedName>
        <fullName evidence="6">Probable inorganic carbon transporter subunit DabA</fullName>
    </recommendedName>
</protein>
<evidence type="ECO:0000256" key="2">
    <source>
        <dbReference type="ARBA" id="ARBA00022475"/>
    </source>
</evidence>
<dbReference type="GO" id="GO:0008270">
    <property type="term" value="F:zinc ion binding"/>
    <property type="evidence" value="ECO:0007669"/>
    <property type="project" value="UniProtKB-UniRule"/>
</dbReference>
<dbReference type="HAMAP" id="MF_01871">
    <property type="entry name" value="DabA"/>
    <property type="match status" value="1"/>
</dbReference>
<comment type="subunit">
    <text evidence="6">Forms a complex with DabB.</text>
</comment>
<dbReference type="RefSeq" id="WP_230218189.1">
    <property type="nucleotide sequence ID" value="NZ_JAJKFT010000004.1"/>
</dbReference>
<evidence type="ECO:0000256" key="7">
    <source>
        <dbReference type="SAM" id="MobiDB-lite"/>
    </source>
</evidence>
<dbReference type="PANTHER" id="PTHR38344">
    <property type="entry name" value="UPF0753 PROTEIN AQ_863"/>
    <property type="match status" value="1"/>
</dbReference>
<dbReference type="GO" id="GO:0005886">
    <property type="term" value="C:plasma membrane"/>
    <property type="evidence" value="ECO:0007669"/>
    <property type="project" value="UniProtKB-SubCell"/>
</dbReference>
<evidence type="ECO:0000256" key="6">
    <source>
        <dbReference type="HAMAP-Rule" id="MF_01871"/>
    </source>
</evidence>
<reference evidence="8" key="1">
    <citation type="submission" date="2021-11" db="EMBL/GenBank/DDBJ databases">
        <title>Genome sequence.</title>
        <authorList>
            <person name="Sun Q."/>
        </authorList>
    </citation>
    <scope>NUCLEOTIDE SEQUENCE</scope>
    <source>
        <strain evidence="8">JC732</strain>
    </source>
</reference>
<feature type="binding site" evidence="6">
    <location>
        <position position="520"/>
    </location>
    <ligand>
        <name>Zn(2+)</name>
        <dbReference type="ChEBI" id="CHEBI:29105"/>
    </ligand>
</feature>
<comment type="caution">
    <text evidence="8">The sequence shown here is derived from an EMBL/GenBank/DDBJ whole genome shotgun (WGS) entry which is preliminary data.</text>
</comment>
<keyword evidence="9" id="KW-1185">Reference proteome</keyword>
<feature type="binding site" evidence="6">
    <location>
        <position position="704"/>
    </location>
    <ligand>
        <name>Zn(2+)</name>
        <dbReference type="ChEBI" id="CHEBI:29105"/>
    </ligand>
</feature>
<evidence type="ECO:0000256" key="1">
    <source>
        <dbReference type="ARBA" id="ARBA00022448"/>
    </source>
</evidence>
<comment type="function">
    <text evidence="6">Part of an energy-coupled inorganic carbon pump.</text>
</comment>
<proteinExistence type="inferred from homology"/>
<dbReference type="AlphaFoldDB" id="A0A9X1MKD3"/>
<accession>A0A9X1MKD3</accession>
<feature type="region of interest" description="Disordered" evidence="7">
    <location>
        <begin position="1"/>
        <end position="22"/>
    </location>
</feature>
<name>A0A9X1MKD3_9BACT</name>
<keyword evidence="2 6" id="KW-1003">Cell membrane</keyword>
<feature type="compositionally biased region" description="Polar residues" evidence="7">
    <location>
        <begin position="10"/>
        <end position="22"/>
    </location>
</feature>
<feature type="binding site" evidence="6">
    <location>
        <position position="518"/>
    </location>
    <ligand>
        <name>Zn(2+)</name>
        <dbReference type="ChEBI" id="CHEBI:29105"/>
    </ligand>
</feature>
<sequence length="1042" mass="117353">MATAKFDVRNATSPPTFESSRQSQQEILEAIEHAAEYLPAQGPITSFVHHNTLHAFEDLTFDEGVRIGGSLFQCHEYLPEEKYREHLHRGRITASDLDAVLVEDLGEEVDRLVASFGSRHALRFAMLRYPLFFGDRHELHWVVSETDALSKFRSDVDPGVRDRMIKRTRQWVLRNRQQIEGRSPGDEDPLSRTLSRFQSVKFDSWDDATWEKFVLNFLWRVCRDGVATAQNSTDTADETTFVRHRDALLAATGGDADVIVHEHLVSFCAAFLDQGYATLAPPNRGQGFYLSFLSLYSQGWGAPTRWLANLQQESQRLLARNFSPLDSIEESLTLLGVDREERSVFIRDELLALRGWAGMIWQLESNPKWETPSTFHCNLTEFLAVRLMLVRLALQRIAAAGGDSSVRLDQIRERYQGQKRSSQTDDRELLAYVLFQLAQVRGWRPDELHHLQHEQWTSLVGEVNAFSSLDRRRIYHAAYERKYAREALDALLAYSKRRTRETTAPAKGESPSFQAITCLDDREESFRRHLEEIDPSCETYGTAGFFGVAMSYRGIADARFVSLCPVNVVPRHQVVETPDFSAARSEERLAQTRRHIGRATHQAHLASRTFLGGTIAGLLGSALAFVLVVRVIFPRLASYAHRQARSLIYTNRTTLQLEQDSTSPEGEERLRGYCVEEMGEIVKGLLKSVGLTGNWAPLVVLLGHGSASLNNPHESAYNCGACAGGRGGPNARAFAAMANDLRVRRLLAEQGLEIPETTFFVGGYHDTTNDAVTFADVDHVPHSHRQRFEEVVRTCDEARRRNAQERCRRFESADLNISPADALRHVENRPEDLSQPRPEYNHATNAMCIVGRRENVRGLFLDRRAFLASYDPTQDDANGTVLESQLRAVIPVCAGINLEYYFSTVDPEGYGCGSKLPHNITSLLGVMTGAASDLRPGLSTQMIEIHEPMRLLFVIETTTEVMQRIIECNETIARLAKGKWIQLAVIDYASAQVWRFDGARFIQYMPEEDELPVAASSYAWYQGRRGNLPFAEIAPSSAGLGG</sequence>
<comment type="subcellular location">
    <subcellularLocation>
        <location evidence="6">Cell membrane</location>
        <topology evidence="6">Peripheral membrane protein</topology>
    </subcellularLocation>
</comment>
<organism evidence="8 9">
    <name type="scientific">Blastopirellula sediminis</name>
    <dbReference type="NCBI Taxonomy" id="2894196"/>
    <lineage>
        <taxon>Bacteria</taxon>
        <taxon>Pseudomonadati</taxon>
        <taxon>Planctomycetota</taxon>
        <taxon>Planctomycetia</taxon>
        <taxon>Pirellulales</taxon>
        <taxon>Pirellulaceae</taxon>
        <taxon>Blastopirellula</taxon>
    </lineage>
</organism>